<dbReference type="InterPro" id="IPR019004">
    <property type="entry name" value="YqeY/Aim41"/>
</dbReference>
<dbReference type="EMBL" id="BMIC01000001">
    <property type="protein sequence ID" value="GFZ80712.1"/>
    <property type="molecule type" value="Genomic_DNA"/>
</dbReference>
<organism evidence="1 2">
    <name type="scientific">Aquaticitalea lipolytica</name>
    <dbReference type="NCBI Taxonomy" id="1247562"/>
    <lineage>
        <taxon>Bacteria</taxon>
        <taxon>Pseudomonadati</taxon>
        <taxon>Bacteroidota</taxon>
        <taxon>Flavobacteriia</taxon>
        <taxon>Flavobacteriales</taxon>
        <taxon>Flavobacteriaceae</taxon>
        <taxon>Aquaticitalea</taxon>
    </lineage>
</organism>
<comment type="caution">
    <text evidence="1">The sequence shown here is derived from an EMBL/GenBank/DDBJ whole genome shotgun (WGS) entry which is preliminary data.</text>
</comment>
<dbReference type="Proteomes" id="UP000598120">
    <property type="component" value="Unassembled WGS sequence"/>
</dbReference>
<name>A0A8J2X9D8_9FLAO</name>
<dbReference type="PANTHER" id="PTHR28055:SF1">
    <property type="entry name" value="ALTERED INHERITANCE OF MITOCHONDRIA PROTEIN 41, MITOCHONDRIAL"/>
    <property type="match status" value="1"/>
</dbReference>
<sequence length="151" mass="16361">MIMSLQEGIMAAMKAAMKEKNQEALAALRAVKSEILLAQTETGSKEELTKDQEIKILSKLVKQRKDSAAIFTEQNRTDLATPELAQAEIISQFLPAQLSETEIEKVVVETIAKVGAEGMKDMGKVMGIVNQQLAGKADGKTISTIVKSKLS</sequence>
<proteinExistence type="predicted"/>
<dbReference type="Gene3D" id="1.10.1510.10">
    <property type="entry name" value="Uncharacterised protein YqeY/AIM41 PF09424, N-terminal domain"/>
    <property type="match status" value="1"/>
</dbReference>
<dbReference type="PANTHER" id="PTHR28055">
    <property type="entry name" value="ALTERED INHERITANCE OF MITOCHONDRIA PROTEIN 41, MITOCHONDRIAL"/>
    <property type="match status" value="1"/>
</dbReference>
<dbReference type="InterPro" id="IPR042184">
    <property type="entry name" value="YqeY/Aim41_N"/>
</dbReference>
<dbReference type="AlphaFoldDB" id="A0A8J2X9D8"/>
<reference evidence="1 2" key="1">
    <citation type="journal article" date="2014" name="Int. J. Syst. Evol. Microbiol.">
        <title>Complete genome sequence of Corynebacterium casei LMG S-19264T (=DSM 44701T), isolated from a smear-ripened cheese.</title>
        <authorList>
            <consortium name="US DOE Joint Genome Institute (JGI-PGF)"/>
            <person name="Walter F."/>
            <person name="Albersmeier A."/>
            <person name="Kalinowski J."/>
            <person name="Ruckert C."/>
        </authorList>
    </citation>
    <scope>NUCLEOTIDE SEQUENCE [LARGE SCALE GENOMIC DNA]</scope>
    <source>
        <strain evidence="1 2">CGMCC 1.15295</strain>
    </source>
</reference>
<dbReference type="InterPro" id="IPR003789">
    <property type="entry name" value="Asn/Gln_tRNA_amidoTrase-B-like"/>
</dbReference>
<dbReference type="Gene3D" id="1.10.10.410">
    <property type="match status" value="1"/>
</dbReference>
<dbReference type="GO" id="GO:0016884">
    <property type="term" value="F:carbon-nitrogen ligase activity, with glutamine as amido-N-donor"/>
    <property type="evidence" value="ECO:0007669"/>
    <property type="project" value="InterPro"/>
</dbReference>
<evidence type="ECO:0000313" key="2">
    <source>
        <dbReference type="Proteomes" id="UP000598120"/>
    </source>
</evidence>
<keyword evidence="2" id="KW-1185">Reference proteome</keyword>
<evidence type="ECO:0000313" key="1">
    <source>
        <dbReference type="EMBL" id="GFZ80712.1"/>
    </source>
</evidence>
<protein>
    <submittedName>
        <fullName evidence="1">Aspartyl-tRNA amidotransferase subunit B</fullName>
    </submittedName>
</protein>
<gene>
    <name evidence="1" type="ORF">GCM10011531_08540</name>
</gene>
<dbReference type="InterPro" id="IPR023168">
    <property type="entry name" value="GatB_Yqey_C_2"/>
</dbReference>
<accession>A0A8J2X9D8</accession>
<dbReference type="Pfam" id="PF09424">
    <property type="entry name" value="YqeY"/>
    <property type="match status" value="1"/>
</dbReference>
<dbReference type="SUPFAM" id="SSF89095">
    <property type="entry name" value="GatB/YqeY motif"/>
    <property type="match status" value="1"/>
</dbReference>